<sequence length="185" mass="21085">MKKFLFLSALALPLLMTSCKEDEEKVDPLVGLWELDDATVVFSGFSYYGFENENDLYGESSYTIEFNADFTYEREIDDIPQLGDINDEGEWESDGEEIDLDSDDDEIGGIAYSFDIVEITETKLVVEYTGDPVNLFPDAKIDEWFDDGTINSSGQFTVTDEEFDSLYNNFTVQAQGEYTLEFDKE</sequence>
<accession>A0A3D9L2P0</accession>
<keyword evidence="2" id="KW-1185">Reference proteome</keyword>
<evidence type="ECO:0008006" key="3">
    <source>
        <dbReference type="Google" id="ProtNLM"/>
    </source>
</evidence>
<dbReference type="EMBL" id="QREG01000009">
    <property type="protein sequence ID" value="RED98885.1"/>
    <property type="molecule type" value="Genomic_DNA"/>
</dbReference>
<comment type="caution">
    <text evidence="1">The sequence shown here is derived from an EMBL/GenBank/DDBJ whole genome shotgun (WGS) entry which is preliminary data.</text>
</comment>
<gene>
    <name evidence="1" type="ORF">C7460_10977</name>
</gene>
<evidence type="ECO:0000313" key="1">
    <source>
        <dbReference type="EMBL" id="RED98885.1"/>
    </source>
</evidence>
<reference evidence="1 2" key="1">
    <citation type="submission" date="2018-07" db="EMBL/GenBank/DDBJ databases">
        <title>Genomic Encyclopedia of Type Strains, Phase IV (KMG-IV): sequencing the most valuable type-strain genomes for metagenomic binning, comparative biology and taxonomic classification.</title>
        <authorList>
            <person name="Goeker M."/>
        </authorList>
    </citation>
    <scope>NUCLEOTIDE SEQUENCE [LARGE SCALE GENOMIC DNA]</scope>
    <source>
        <strain evidence="1 2">DSM 4134</strain>
    </source>
</reference>
<name>A0A3D9L2P0_MARFU</name>
<proteinExistence type="predicted"/>
<dbReference type="AlphaFoldDB" id="A0A3D9L2P0"/>
<organism evidence="1 2">
    <name type="scientific">Marinoscillum furvescens DSM 4134</name>
    <dbReference type="NCBI Taxonomy" id="1122208"/>
    <lineage>
        <taxon>Bacteria</taxon>
        <taxon>Pseudomonadati</taxon>
        <taxon>Bacteroidota</taxon>
        <taxon>Cytophagia</taxon>
        <taxon>Cytophagales</taxon>
        <taxon>Reichenbachiellaceae</taxon>
        <taxon>Marinoscillum</taxon>
    </lineage>
</organism>
<dbReference type="Proteomes" id="UP000256779">
    <property type="component" value="Unassembled WGS sequence"/>
</dbReference>
<dbReference type="PROSITE" id="PS51257">
    <property type="entry name" value="PROKAR_LIPOPROTEIN"/>
    <property type="match status" value="1"/>
</dbReference>
<dbReference type="RefSeq" id="WP_147302917.1">
    <property type="nucleotide sequence ID" value="NZ_QREG01000009.1"/>
</dbReference>
<protein>
    <recommendedName>
        <fullName evidence="3">Lipocalin-like protein</fullName>
    </recommendedName>
</protein>
<evidence type="ECO:0000313" key="2">
    <source>
        <dbReference type="Proteomes" id="UP000256779"/>
    </source>
</evidence>